<keyword evidence="2" id="KW-0732">Signal</keyword>
<name>A0ABP8TG31_9ACTN</name>
<evidence type="ECO:0000256" key="2">
    <source>
        <dbReference type="SAM" id="SignalP"/>
    </source>
</evidence>
<accession>A0ABP8TG31</accession>
<evidence type="ECO:0000313" key="3">
    <source>
        <dbReference type="EMBL" id="GAA4605043.1"/>
    </source>
</evidence>
<comment type="caution">
    <text evidence="3">The sequence shown here is derived from an EMBL/GenBank/DDBJ whole genome shotgun (WGS) entry which is preliminary data.</text>
</comment>
<feature type="region of interest" description="Disordered" evidence="1">
    <location>
        <begin position="22"/>
        <end position="43"/>
    </location>
</feature>
<reference evidence="4" key="1">
    <citation type="journal article" date="2019" name="Int. J. Syst. Evol. Microbiol.">
        <title>The Global Catalogue of Microorganisms (GCM) 10K type strain sequencing project: providing services to taxonomists for standard genome sequencing and annotation.</title>
        <authorList>
            <consortium name="The Broad Institute Genomics Platform"/>
            <consortium name="The Broad Institute Genome Sequencing Center for Infectious Disease"/>
            <person name="Wu L."/>
            <person name="Ma J."/>
        </authorList>
    </citation>
    <scope>NUCLEOTIDE SEQUENCE [LARGE SCALE GENOMIC DNA]</scope>
    <source>
        <strain evidence="4">JCM 17938</strain>
    </source>
</reference>
<keyword evidence="4" id="KW-1185">Reference proteome</keyword>
<dbReference type="PROSITE" id="PS51257">
    <property type="entry name" value="PROKAR_LIPOPROTEIN"/>
    <property type="match status" value="1"/>
</dbReference>
<evidence type="ECO:0008006" key="5">
    <source>
        <dbReference type="Google" id="ProtNLM"/>
    </source>
</evidence>
<dbReference type="Proteomes" id="UP001500212">
    <property type="component" value="Unassembled WGS sequence"/>
</dbReference>
<protein>
    <recommendedName>
        <fullName evidence="5">Lipoprotein</fullName>
    </recommendedName>
</protein>
<evidence type="ECO:0000313" key="4">
    <source>
        <dbReference type="Proteomes" id="UP001500212"/>
    </source>
</evidence>
<evidence type="ECO:0000256" key="1">
    <source>
        <dbReference type="SAM" id="MobiDB-lite"/>
    </source>
</evidence>
<feature type="compositionally biased region" description="Low complexity" evidence="1">
    <location>
        <begin position="30"/>
        <end position="43"/>
    </location>
</feature>
<dbReference type="RefSeq" id="WP_345351116.1">
    <property type="nucleotide sequence ID" value="NZ_BAABHJ010000005.1"/>
</dbReference>
<feature type="signal peptide" evidence="2">
    <location>
        <begin position="1"/>
        <end position="18"/>
    </location>
</feature>
<proteinExistence type="predicted"/>
<dbReference type="EMBL" id="BAABHJ010000005">
    <property type="protein sequence ID" value="GAA4605043.1"/>
    <property type="molecule type" value="Genomic_DNA"/>
</dbReference>
<gene>
    <name evidence="3" type="ORF">GCM10023195_17400</name>
</gene>
<sequence length="216" mass="21841">MRTRNFAIAVLCTGIALAGCSGGSDDKKSTSAPPTKTTTKAAAAPKLPAGFRKIGGPDNGFTAGVPKSWKPLNLNALAKARAALEKSGTSPAAAQQMIKTLKANNAVLVIDPKSAQTAGFAANLNGFCQSAAAPSAAQVKAQLQQVGGQNIASKKVTVGGQSGLRTTYDRKVGAASTVGVQYQVTGDSGKVCFITLTAKRGTKVPFNAIGATIHAL</sequence>
<organism evidence="3 4">
    <name type="scientific">Actinoallomurus liliacearum</name>
    <dbReference type="NCBI Taxonomy" id="1080073"/>
    <lineage>
        <taxon>Bacteria</taxon>
        <taxon>Bacillati</taxon>
        <taxon>Actinomycetota</taxon>
        <taxon>Actinomycetes</taxon>
        <taxon>Streptosporangiales</taxon>
        <taxon>Thermomonosporaceae</taxon>
        <taxon>Actinoallomurus</taxon>
    </lineage>
</organism>
<feature type="chain" id="PRO_5045549375" description="Lipoprotein" evidence="2">
    <location>
        <begin position="19"/>
        <end position="216"/>
    </location>
</feature>